<keyword evidence="8" id="KW-1185">Reference proteome</keyword>
<evidence type="ECO:0000256" key="1">
    <source>
        <dbReference type="ARBA" id="ARBA00004173"/>
    </source>
</evidence>
<accession>A0ABP0UID0</accession>
<dbReference type="SUPFAM" id="SSF46561">
    <property type="entry name" value="Ribosomal protein L29 (L29p)"/>
    <property type="match status" value="1"/>
</dbReference>
<evidence type="ECO:0000313" key="8">
    <source>
        <dbReference type="Proteomes" id="UP001497512"/>
    </source>
</evidence>
<organism evidence="7 8">
    <name type="scientific">Sphagnum troendelagicum</name>
    <dbReference type="NCBI Taxonomy" id="128251"/>
    <lineage>
        <taxon>Eukaryota</taxon>
        <taxon>Viridiplantae</taxon>
        <taxon>Streptophyta</taxon>
        <taxon>Embryophyta</taxon>
        <taxon>Bryophyta</taxon>
        <taxon>Sphagnophytina</taxon>
        <taxon>Sphagnopsida</taxon>
        <taxon>Sphagnales</taxon>
        <taxon>Sphagnaceae</taxon>
        <taxon>Sphagnum</taxon>
    </lineage>
</organism>
<keyword evidence="3" id="KW-0689">Ribosomal protein</keyword>
<dbReference type="CDD" id="cd00427">
    <property type="entry name" value="Ribosomal_L29_HIP"/>
    <property type="match status" value="1"/>
</dbReference>
<evidence type="ECO:0000256" key="6">
    <source>
        <dbReference type="ARBA" id="ARBA00035289"/>
    </source>
</evidence>
<dbReference type="PANTHER" id="PTHR21183">
    <property type="entry name" value="RIBOSOMAL PROTEIN L47, MITOCHONDRIAL-RELATED"/>
    <property type="match status" value="1"/>
</dbReference>
<reference evidence="7" key="1">
    <citation type="submission" date="2024-02" db="EMBL/GenBank/DDBJ databases">
        <authorList>
            <consortium name="ELIXIR-Norway"/>
            <consortium name="Elixir Norway"/>
        </authorList>
    </citation>
    <scope>NUCLEOTIDE SEQUENCE</scope>
</reference>
<keyword evidence="4" id="KW-0496">Mitochondrion</keyword>
<dbReference type="Gene3D" id="6.10.330.20">
    <property type="match status" value="1"/>
</dbReference>
<gene>
    <name evidence="7" type="ORF">CSSPTR1EN2_LOCUS16222</name>
</gene>
<evidence type="ECO:0000256" key="3">
    <source>
        <dbReference type="ARBA" id="ARBA00022980"/>
    </source>
</evidence>
<dbReference type="Proteomes" id="UP001497512">
    <property type="component" value="Chromosome 4"/>
</dbReference>
<keyword evidence="5" id="KW-0687">Ribonucleoprotein</keyword>
<protein>
    <recommendedName>
        <fullName evidence="6">Large ribosomal subunit protein uL29m</fullName>
    </recommendedName>
</protein>
<dbReference type="InterPro" id="IPR001854">
    <property type="entry name" value="Ribosomal_uL29"/>
</dbReference>
<dbReference type="EMBL" id="OZ019896">
    <property type="protein sequence ID" value="CAK9222603.1"/>
    <property type="molecule type" value="Genomic_DNA"/>
</dbReference>
<dbReference type="InterPro" id="IPR010729">
    <property type="entry name" value="Ribosomal_uL29_mit"/>
</dbReference>
<dbReference type="InterPro" id="IPR038340">
    <property type="entry name" value="MRP-L47_sf"/>
</dbReference>
<dbReference type="InterPro" id="IPR036049">
    <property type="entry name" value="Ribosomal_uL29_sf"/>
</dbReference>
<proteinExistence type="inferred from homology"/>
<comment type="similarity">
    <text evidence="2">Belongs to the universal ribosomal protein uL29 family.</text>
</comment>
<evidence type="ECO:0000256" key="5">
    <source>
        <dbReference type="ARBA" id="ARBA00023274"/>
    </source>
</evidence>
<evidence type="ECO:0000256" key="4">
    <source>
        <dbReference type="ARBA" id="ARBA00023128"/>
    </source>
</evidence>
<dbReference type="Pfam" id="PF06984">
    <property type="entry name" value="MRP-L47"/>
    <property type="match status" value="1"/>
</dbReference>
<comment type="subcellular location">
    <subcellularLocation>
        <location evidence="1">Mitochondrion</location>
    </subcellularLocation>
</comment>
<evidence type="ECO:0000256" key="2">
    <source>
        <dbReference type="ARBA" id="ARBA00009254"/>
    </source>
</evidence>
<name>A0ABP0UID0_9BRYO</name>
<dbReference type="PANTHER" id="PTHR21183:SF18">
    <property type="entry name" value="LARGE RIBOSOMAL SUBUNIT PROTEIN UL29M"/>
    <property type="match status" value="1"/>
</dbReference>
<sequence>MMLGRELLRQPFFLSAAASSSHRSLTGLADFFEEGRDPKGDQNVTYGRSWKASELRNKSWEDLHQLWYVMLKEKNLLLSQRQMLLSQNYRMPNPERVPKVRKTMCRIKQVLTERALAEEDASKRKRLREIINAM</sequence>
<evidence type="ECO:0000313" key="7">
    <source>
        <dbReference type="EMBL" id="CAK9222603.1"/>
    </source>
</evidence>